<dbReference type="EMBL" id="CAJVQC010003244">
    <property type="protein sequence ID" value="CAG8523563.1"/>
    <property type="molecule type" value="Genomic_DNA"/>
</dbReference>
<dbReference type="Proteomes" id="UP000789920">
    <property type="component" value="Unassembled WGS sequence"/>
</dbReference>
<accession>A0ACA9LDQ0</accession>
<evidence type="ECO:0000313" key="2">
    <source>
        <dbReference type="Proteomes" id="UP000789920"/>
    </source>
</evidence>
<proteinExistence type="predicted"/>
<evidence type="ECO:0000313" key="1">
    <source>
        <dbReference type="EMBL" id="CAG8523563.1"/>
    </source>
</evidence>
<gene>
    <name evidence="1" type="ORF">RPERSI_LOCUS2814</name>
</gene>
<feature type="non-terminal residue" evidence="1">
    <location>
        <position position="1"/>
    </location>
</feature>
<protein>
    <submittedName>
        <fullName evidence="1">27194_t:CDS:1</fullName>
    </submittedName>
</protein>
<sequence length="43" mass="4864">VSQIDVKLVEIASYKNKLNLIQEHVNEVDVTVRIGGLILEFLL</sequence>
<organism evidence="1 2">
    <name type="scientific">Racocetra persica</name>
    <dbReference type="NCBI Taxonomy" id="160502"/>
    <lineage>
        <taxon>Eukaryota</taxon>
        <taxon>Fungi</taxon>
        <taxon>Fungi incertae sedis</taxon>
        <taxon>Mucoromycota</taxon>
        <taxon>Glomeromycotina</taxon>
        <taxon>Glomeromycetes</taxon>
        <taxon>Diversisporales</taxon>
        <taxon>Gigasporaceae</taxon>
        <taxon>Racocetra</taxon>
    </lineage>
</organism>
<name>A0ACA9LDQ0_9GLOM</name>
<reference evidence="1" key="1">
    <citation type="submission" date="2021-06" db="EMBL/GenBank/DDBJ databases">
        <authorList>
            <person name="Kallberg Y."/>
            <person name="Tangrot J."/>
            <person name="Rosling A."/>
        </authorList>
    </citation>
    <scope>NUCLEOTIDE SEQUENCE</scope>
    <source>
        <strain evidence="1">MA461A</strain>
    </source>
</reference>
<keyword evidence="2" id="KW-1185">Reference proteome</keyword>
<comment type="caution">
    <text evidence="1">The sequence shown here is derived from an EMBL/GenBank/DDBJ whole genome shotgun (WGS) entry which is preliminary data.</text>
</comment>